<reference evidence="1 2" key="1">
    <citation type="submission" date="2015-12" db="EMBL/GenBank/DDBJ databases">
        <title>Draft genome sequence of Moniliophthora roreri, the causal agent of frosty pod rot of cacao.</title>
        <authorList>
            <person name="Aime M.C."/>
            <person name="Diaz-Valderrama J.R."/>
            <person name="Kijpornyongpan T."/>
            <person name="Phillips-Mora W."/>
        </authorList>
    </citation>
    <scope>NUCLEOTIDE SEQUENCE [LARGE SCALE GENOMIC DNA]</scope>
    <source>
        <strain evidence="1 2">MCA 2952</strain>
    </source>
</reference>
<comment type="caution">
    <text evidence="1">The sequence shown here is derived from an EMBL/GenBank/DDBJ whole genome shotgun (WGS) entry which is preliminary data.</text>
</comment>
<sequence>MSHANFNLSHQMPLQMPHPLAHEVKTLFLDLFPAGTSTSSLIRSPYSSSSDLMPAAGLGSRLGSRCKGSKGLNPAAVEFLPRGFVANPLADSENDDLLAKTPLASCLPPRPVSEYPTLFSDSTREDKLKWDGNNATVLDLVRSKANWGSGDLNELSRDVMWFAVKPVPSTEIYLSDIRRVVAFALDFKEGLTATFGRTVGEMFSGSLVDTSIGIFIQAWFISPAHPLFAQDHYRPVHIQMSTRLAALLAELYVKGLIQHGCFHDCLRAIMCQVHHYEGIVAMRVIVEVLGRGNSQFWKLQTANQVERGAFLGCTGTCTCLCDRGMLQNEKYIVNLDATKERFAEEFLDNVTQARLPMFRGRFSDGLKSLVIPEGAVTAKTVNQEIKDMFLRLRLRAEGRI</sequence>
<dbReference type="EMBL" id="LATX01000668">
    <property type="protein sequence ID" value="KTB45521.1"/>
    <property type="molecule type" value="Genomic_DNA"/>
</dbReference>
<dbReference type="AlphaFoldDB" id="A0A0W0GAC2"/>
<accession>A0A0W0GAC2</accession>
<proteinExistence type="predicted"/>
<evidence type="ECO:0000313" key="2">
    <source>
        <dbReference type="Proteomes" id="UP000054988"/>
    </source>
</evidence>
<dbReference type="Proteomes" id="UP000054988">
    <property type="component" value="Unassembled WGS sequence"/>
</dbReference>
<name>A0A0W0GAC2_MONRR</name>
<organism evidence="1 2">
    <name type="scientific">Moniliophthora roreri</name>
    <name type="common">Frosty pod rot fungus</name>
    <name type="synonym">Monilia roreri</name>
    <dbReference type="NCBI Taxonomy" id="221103"/>
    <lineage>
        <taxon>Eukaryota</taxon>
        <taxon>Fungi</taxon>
        <taxon>Dikarya</taxon>
        <taxon>Basidiomycota</taxon>
        <taxon>Agaricomycotina</taxon>
        <taxon>Agaricomycetes</taxon>
        <taxon>Agaricomycetidae</taxon>
        <taxon>Agaricales</taxon>
        <taxon>Marasmiineae</taxon>
        <taxon>Marasmiaceae</taxon>
        <taxon>Moniliophthora</taxon>
    </lineage>
</organism>
<evidence type="ECO:0000313" key="1">
    <source>
        <dbReference type="EMBL" id="KTB45521.1"/>
    </source>
</evidence>
<gene>
    <name evidence="1" type="ORF">WG66_1868</name>
</gene>
<protein>
    <submittedName>
        <fullName evidence="1">Uncharacterized protein</fullName>
    </submittedName>
</protein>